<feature type="transmembrane region" description="Helical" evidence="6">
    <location>
        <begin position="251"/>
        <end position="269"/>
    </location>
</feature>
<feature type="transmembrane region" description="Helical" evidence="6">
    <location>
        <begin position="90"/>
        <end position="111"/>
    </location>
</feature>
<evidence type="ECO:0000256" key="1">
    <source>
        <dbReference type="ARBA" id="ARBA00004651"/>
    </source>
</evidence>
<comment type="caution">
    <text evidence="7">The sequence shown here is derived from an EMBL/GenBank/DDBJ whole genome shotgun (WGS) entry which is preliminary data.</text>
</comment>
<evidence type="ECO:0000256" key="3">
    <source>
        <dbReference type="ARBA" id="ARBA00022692"/>
    </source>
</evidence>
<proteinExistence type="predicted"/>
<accession>A0A1J7BCS1</accession>
<feature type="transmembrane region" description="Helical" evidence="6">
    <location>
        <begin position="401"/>
        <end position="421"/>
    </location>
</feature>
<dbReference type="PANTHER" id="PTHR30250:SF11">
    <property type="entry name" value="O-ANTIGEN TRANSPORTER-RELATED"/>
    <property type="match status" value="1"/>
</dbReference>
<dbReference type="GO" id="GO:0005886">
    <property type="term" value="C:plasma membrane"/>
    <property type="evidence" value="ECO:0007669"/>
    <property type="project" value="UniProtKB-SubCell"/>
</dbReference>
<feature type="transmembrane region" description="Helical" evidence="6">
    <location>
        <begin position="304"/>
        <end position="325"/>
    </location>
</feature>
<feature type="transmembrane region" description="Helical" evidence="6">
    <location>
        <begin position="118"/>
        <end position="138"/>
    </location>
</feature>
<organism evidence="7 8">
    <name type="scientific">Mangrovactinospora gilvigrisea</name>
    <dbReference type="NCBI Taxonomy" id="1428644"/>
    <lineage>
        <taxon>Bacteria</taxon>
        <taxon>Bacillati</taxon>
        <taxon>Actinomycetota</taxon>
        <taxon>Actinomycetes</taxon>
        <taxon>Kitasatosporales</taxon>
        <taxon>Streptomycetaceae</taxon>
        <taxon>Mangrovactinospora</taxon>
    </lineage>
</organism>
<comment type="subcellular location">
    <subcellularLocation>
        <location evidence="1">Cell membrane</location>
        <topology evidence="1">Multi-pass membrane protein</topology>
    </subcellularLocation>
</comment>
<evidence type="ECO:0000313" key="8">
    <source>
        <dbReference type="Proteomes" id="UP000243342"/>
    </source>
</evidence>
<dbReference type="PANTHER" id="PTHR30250">
    <property type="entry name" value="PST FAMILY PREDICTED COLANIC ACID TRANSPORTER"/>
    <property type="match status" value="1"/>
</dbReference>
<feature type="transmembrane region" description="Helical" evidence="6">
    <location>
        <begin position="12"/>
        <end position="31"/>
    </location>
</feature>
<feature type="transmembrane region" description="Helical" evidence="6">
    <location>
        <begin position="173"/>
        <end position="193"/>
    </location>
</feature>
<dbReference type="InterPro" id="IPR050833">
    <property type="entry name" value="Poly_Biosynth_Transport"/>
</dbReference>
<keyword evidence="3 6" id="KW-0812">Transmembrane</keyword>
<evidence type="ECO:0000256" key="4">
    <source>
        <dbReference type="ARBA" id="ARBA00022989"/>
    </source>
</evidence>
<evidence type="ECO:0000256" key="2">
    <source>
        <dbReference type="ARBA" id="ARBA00022475"/>
    </source>
</evidence>
<feature type="transmembrane region" description="Helical" evidence="6">
    <location>
        <begin position="376"/>
        <end position="395"/>
    </location>
</feature>
<feature type="transmembrane region" description="Helical" evidence="6">
    <location>
        <begin position="43"/>
        <end position="62"/>
    </location>
</feature>
<evidence type="ECO:0000256" key="5">
    <source>
        <dbReference type="ARBA" id="ARBA00023136"/>
    </source>
</evidence>
<keyword evidence="4 6" id="KW-1133">Transmembrane helix</keyword>
<feature type="transmembrane region" description="Helical" evidence="6">
    <location>
        <begin position="345"/>
        <end position="369"/>
    </location>
</feature>
<dbReference type="STRING" id="1428644.BIV57_16560"/>
<evidence type="ECO:0000313" key="7">
    <source>
        <dbReference type="EMBL" id="OIV36389.1"/>
    </source>
</evidence>
<keyword evidence="5 6" id="KW-0472">Membrane</keyword>
<evidence type="ECO:0008006" key="9">
    <source>
        <dbReference type="Google" id="ProtNLM"/>
    </source>
</evidence>
<reference evidence="7 8" key="1">
    <citation type="submission" date="2016-10" db="EMBL/GenBank/DDBJ databases">
        <title>Genome sequence of Streptomyces gilvigriseus MUSC 26.</title>
        <authorList>
            <person name="Lee L.-H."/>
            <person name="Ser H.-L."/>
        </authorList>
    </citation>
    <scope>NUCLEOTIDE SEQUENCE [LARGE SCALE GENOMIC DNA]</scope>
    <source>
        <strain evidence="7 8">MUSC 26</strain>
    </source>
</reference>
<evidence type="ECO:0000256" key="6">
    <source>
        <dbReference type="SAM" id="Phobius"/>
    </source>
</evidence>
<dbReference type="AlphaFoldDB" id="A0A1J7BCS1"/>
<sequence>MRGGGGAAVRRAGSAVGAGTALLAGGCYVHLALAGRALAPGGLARLSTVWALVFSVGIGLFFPVEQELTRALTARRAGGRGVRPVVRRGIRTAACLALAAVCLAPLALPLLDGRLRMAAVLAGALAGLAVAHTVRGVLAGLGLFPWYAAQLAGDGLLRVALPAALWTAGCRDAAAFGAVLVAAPVLSCVPAALRAAGALRGDAADRAVAAGPAVVADPAGADELRRGFLPLLVSSLLSQALANAPVIGIRLLAPGAAALTAALMGALVLVRAPQFLVTSVQAGLLAALTDRWARGDTRGLLRRLGAAVAAVGAVGLVAAGAVAAAGPWALRVLFAATAAPGRVDLLLLGLGSAAYLTAFVLANGLLAMAGQRAQGAAWAVGAAVLLAGWALPAGLPPVTVVGASYLAGAWSVAVVLAVAAVRTARRRAALITEERDEHERTGHLVDG</sequence>
<gene>
    <name evidence="7" type="ORF">BIV57_16560</name>
</gene>
<name>A0A1J7BCS1_9ACTN</name>
<protein>
    <recommendedName>
        <fullName evidence="9">Polysaccharide biosynthesis protein</fullName>
    </recommendedName>
</protein>
<dbReference type="Proteomes" id="UP000243342">
    <property type="component" value="Unassembled WGS sequence"/>
</dbReference>
<dbReference type="EMBL" id="MLCF01000097">
    <property type="protein sequence ID" value="OIV36389.1"/>
    <property type="molecule type" value="Genomic_DNA"/>
</dbReference>
<dbReference type="PROSITE" id="PS51257">
    <property type="entry name" value="PROKAR_LIPOPROTEIN"/>
    <property type="match status" value="1"/>
</dbReference>
<keyword evidence="8" id="KW-1185">Reference proteome</keyword>
<keyword evidence="2" id="KW-1003">Cell membrane</keyword>